<dbReference type="InterPro" id="IPR016024">
    <property type="entry name" value="ARM-type_fold"/>
</dbReference>
<name>A0A540MYN1_MALBA</name>
<dbReference type="GO" id="GO:0030951">
    <property type="term" value="P:establishment or maintenance of microtubule cytoskeleton polarity"/>
    <property type="evidence" value="ECO:0007669"/>
    <property type="project" value="InterPro"/>
</dbReference>
<reference evidence="1 2" key="1">
    <citation type="journal article" date="2019" name="G3 (Bethesda)">
        <title>Sequencing of a Wild Apple (Malus baccata) Genome Unravels the Differences Between Cultivated and Wild Apple Species Regarding Disease Resistance and Cold Tolerance.</title>
        <authorList>
            <person name="Chen X."/>
        </authorList>
    </citation>
    <scope>NUCLEOTIDE SEQUENCE [LARGE SCALE GENOMIC DNA]</scope>
    <source>
        <strain evidence="2">cv. Shandingzi</strain>
        <tissue evidence="1">Leaves</tissue>
    </source>
</reference>
<dbReference type="InterPro" id="IPR011989">
    <property type="entry name" value="ARM-like"/>
</dbReference>
<keyword evidence="2" id="KW-1185">Reference proteome</keyword>
<evidence type="ECO:0000313" key="2">
    <source>
        <dbReference type="Proteomes" id="UP000315295"/>
    </source>
</evidence>
<dbReference type="InterPro" id="IPR045110">
    <property type="entry name" value="XMAP215"/>
</dbReference>
<comment type="caution">
    <text evidence="1">The sequence shown here is derived from an EMBL/GenBank/DDBJ whole genome shotgun (WGS) entry which is preliminary data.</text>
</comment>
<gene>
    <name evidence="1" type="ORF">C1H46_010433</name>
</gene>
<dbReference type="STRING" id="106549.A0A540MYN1"/>
<dbReference type="Proteomes" id="UP000315295">
    <property type="component" value="Unassembled WGS sequence"/>
</dbReference>
<dbReference type="GO" id="GO:0007051">
    <property type="term" value="P:spindle organization"/>
    <property type="evidence" value="ECO:0007669"/>
    <property type="project" value="InterPro"/>
</dbReference>
<organism evidence="1 2">
    <name type="scientific">Malus baccata</name>
    <name type="common">Siberian crab apple</name>
    <name type="synonym">Pyrus baccata</name>
    <dbReference type="NCBI Taxonomy" id="106549"/>
    <lineage>
        <taxon>Eukaryota</taxon>
        <taxon>Viridiplantae</taxon>
        <taxon>Streptophyta</taxon>
        <taxon>Embryophyta</taxon>
        <taxon>Tracheophyta</taxon>
        <taxon>Spermatophyta</taxon>
        <taxon>Magnoliopsida</taxon>
        <taxon>eudicotyledons</taxon>
        <taxon>Gunneridae</taxon>
        <taxon>Pentapetalae</taxon>
        <taxon>rosids</taxon>
        <taxon>fabids</taxon>
        <taxon>Rosales</taxon>
        <taxon>Rosaceae</taxon>
        <taxon>Amygdaloideae</taxon>
        <taxon>Maleae</taxon>
        <taxon>Malus</taxon>
    </lineage>
</organism>
<dbReference type="SUPFAM" id="SSF48371">
    <property type="entry name" value="ARM repeat"/>
    <property type="match status" value="1"/>
</dbReference>
<dbReference type="AlphaFoldDB" id="A0A540MYN1"/>
<dbReference type="Gene3D" id="1.25.10.10">
    <property type="entry name" value="Leucine-rich Repeat Variant"/>
    <property type="match status" value="1"/>
</dbReference>
<dbReference type="GO" id="GO:0046785">
    <property type="term" value="P:microtubule polymerization"/>
    <property type="evidence" value="ECO:0007669"/>
    <property type="project" value="InterPro"/>
</dbReference>
<sequence>MSASRKTYLPSGKPAAPSDLLLQFTLVNEFLEDKYDHEERATRSSVKRTTVKTLHVAISSFKQQVEGLQDIDQSIEMLVRLLCAVPGLSEKNVQVVAVDEHIWLSNLVSNGVMHFDSFKKIMKEHKNPKVLSEGVLWMVSAVEDFGVAHMKLKSILSDVLKCLGDNKKHMRQCTLTALDSCLSAVHLDKMGTVPYITAAISDTKLGAEGWKDLVEWLTRQLSGLSDFSDRF</sequence>
<evidence type="ECO:0000313" key="1">
    <source>
        <dbReference type="EMBL" id="TQE03906.1"/>
    </source>
</evidence>
<proteinExistence type="predicted"/>
<protein>
    <submittedName>
        <fullName evidence="1">Uncharacterized protein</fullName>
    </submittedName>
</protein>
<dbReference type="GO" id="GO:0061863">
    <property type="term" value="F:microtubule plus end polymerase"/>
    <property type="evidence" value="ECO:0007669"/>
    <property type="project" value="InterPro"/>
</dbReference>
<dbReference type="GO" id="GO:0051010">
    <property type="term" value="F:microtubule plus-end binding"/>
    <property type="evidence" value="ECO:0007669"/>
    <property type="project" value="InterPro"/>
</dbReference>
<dbReference type="PANTHER" id="PTHR12609">
    <property type="entry name" value="MICROTUBULE ASSOCIATED PROTEIN XMAP215"/>
    <property type="match status" value="1"/>
</dbReference>
<accession>A0A540MYN1</accession>
<dbReference type="EMBL" id="VIEB01000148">
    <property type="protein sequence ID" value="TQE03906.1"/>
    <property type="molecule type" value="Genomic_DNA"/>
</dbReference>